<dbReference type="CDD" id="cd00174">
    <property type="entry name" value="SH3"/>
    <property type="match status" value="1"/>
</dbReference>
<evidence type="ECO:0000256" key="2">
    <source>
        <dbReference type="PROSITE-ProRule" id="PRU00192"/>
    </source>
</evidence>
<evidence type="ECO:0000259" key="4">
    <source>
        <dbReference type="PROSITE" id="PS50002"/>
    </source>
</evidence>
<feature type="region of interest" description="Disordered" evidence="3">
    <location>
        <begin position="688"/>
        <end position="774"/>
    </location>
</feature>
<dbReference type="Gene3D" id="2.30.30.40">
    <property type="entry name" value="SH3 Domains"/>
    <property type="match status" value="1"/>
</dbReference>
<organism evidence="5 6">
    <name type="scientific">Malassezia psittaci</name>
    <dbReference type="NCBI Taxonomy" id="1821823"/>
    <lineage>
        <taxon>Eukaryota</taxon>
        <taxon>Fungi</taxon>
        <taxon>Dikarya</taxon>
        <taxon>Basidiomycota</taxon>
        <taxon>Ustilaginomycotina</taxon>
        <taxon>Malasseziomycetes</taxon>
        <taxon>Malasseziales</taxon>
        <taxon>Malasseziaceae</taxon>
        <taxon>Malassezia</taxon>
    </lineage>
</organism>
<dbReference type="SMART" id="SM00326">
    <property type="entry name" value="SH3"/>
    <property type="match status" value="1"/>
</dbReference>
<dbReference type="SUPFAM" id="SSF50044">
    <property type="entry name" value="SH3-domain"/>
    <property type="match status" value="1"/>
</dbReference>
<feature type="compositionally biased region" description="Polar residues" evidence="3">
    <location>
        <begin position="914"/>
        <end position="928"/>
    </location>
</feature>
<accession>A0AAF0JK24</accession>
<sequence length="1103" mass="117137">MASIQLVRSIVRYKSPHPQDLSFPKDAIIRVTGLAQRPDLDDEEEDEDDQWYIGELLDGSKQGQFPASLTRPLTQSEIDTVDPVHTAPNDVSPSKLHTAETTSLVDSTPGASSTKSSVSPLDVPANTLHLSNESDVTEQTQPLLQTTEIPRVVEDAHDQHRNATEPQLPSSLEAVKQETPLNVSEDANVHVALPDQPKEDPVPKTPLASVPPTLPTTSESSRPVPVSADKHKIATSSLDTSTASEPGQKSMTEPLTEQKNVSPIADTPSAVSATKPASSDNTEVPDPSRLSLRERIAAFNKPAEKPAPPIPRGKPGAWKRPAPTSNGEKLPMPPASNMPPLASSESPKTTSSDNVEKPTIDASSSESFSASDARSSIQMSLKERMAALQRHDAEAKPAPPAPPRKLSRDLQVDPEPSQEEPDQDPDEASRRAAIAQRMARMGGQRMGPFGGVPPSAQQSGLSSEQDPEQDSHTAPDAAQSEQASLQQNAVTDHNVSAQVTLPKPTEAPDGGSATLIIPRRTAAPRSRRAPHASQTIGSPIDESHQKVTSDAQNLDRSSARTTSFDSLGTDAETTAAASTIDKPQAPVFEQQTTSKAPNHAVQMPVPSDRSEQESKPIQDPDVVQSLSEAATDIVHETGDTSFIDTAHSTAGGLNVPTQITPESFATHTNERAQDPPLGVEHQLSDLQSKLVSGSEEPQAMSHLTTSDVPARSDLHQFAAPEPRTTQSGVVDPIEKTTDMSTDPLNVHRADVDPEIPLPNPHPDPTLPPVYGESASNPASYNVAEAIAASKDLRTSGPAGSTFTDVPSNVNQQDDDEFANERYQLEKLIGAPVSTSQQDSNVPTSQASTVDNVVAEQTPKPVQKEADYARVTPVIAESQDIQQVEPRSELGYLAPNPVPDQEMAPDSGLRPENLNMDSIENAENQTTSAPLFIPSPSDGISPSMGASLPSDIETQLGQSVSPEQSQQDRRAELAQRMARLGGQRIAGFPGMPAPTQQSGVKSGQDKIPVLPPATPSALPEAPVLPQDSQLPDVPDVAPPASEAAPIVAPRPPARRAPTLPVAEDSEEPQERQASAAEDVMISPPVSGSPLTRPPPSRVPPPPTM</sequence>
<feature type="compositionally biased region" description="Pro residues" evidence="3">
    <location>
        <begin position="755"/>
        <end position="767"/>
    </location>
</feature>
<gene>
    <name evidence="5" type="primary">BBC1</name>
    <name evidence="5" type="ORF">MPSI1_001703</name>
</gene>
<evidence type="ECO:0000256" key="1">
    <source>
        <dbReference type="ARBA" id="ARBA00022443"/>
    </source>
</evidence>
<proteinExistence type="predicted"/>
<protein>
    <submittedName>
        <fullName evidence="5">Assembly of actin patch protein</fullName>
    </submittedName>
</protein>
<feature type="compositionally biased region" description="Basic and acidic residues" evidence="3">
    <location>
        <begin position="608"/>
        <end position="618"/>
    </location>
</feature>
<dbReference type="EMBL" id="CP118376">
    <property type="protein sequence ID" value="WFD43051.1"/>
    <property type="molecule type" value="Genomic_DNA"/>
</dbReference>
<feature type="compositionally biased region" description="Acidic residues" evidence="3">
    <location>
        <begin position="416"/>
        <end position="426"/>
    </location>
</feature>
<keyword evidence="6" id="KW-1185">Reference proteome</keyword>
<feature type="compositionally biased region" description="Polar residues" evidence="3">
    <location>
        <begin position="548"/>
        <end position="577"/>
    </location>
</feature>
<reference evidence="5" key="1">
    <citation type="submission" date="2023-02" db="EMBL/GenBank/DDBJ databases">
        <title>Mating type loci evolution in Malassezia.</title>
        <authorList>
            <person name="Coelho M.A."/>
        </authorList>
    </citation>
    <scope>NUCLEOTIDE SEQUENCE</scope>
    <source>
        <strain evidence="5">CBS 14136</strain>
    </source>
</reference>
<feature type="region of interest" description="Disordered" evidence="3">
    <location>
        <begin position="77"/>
        <end position="622"/>
    </location>
</feature>
<feature type="compositionally biased region" description="Pro residues" evidence="3">
    <location>
        <begin position="1090"/>
        <end position="1103"/>
    </location>
</feature>
<feature type="compositionally biased region" description="Polar residues" evidence="3">
    <location>
        <begin position="832"/>
        <end position="850"/>
    </location>
</feature>
<feature type="compositionally biased region" description="Basic and acidic residues" evidence="3">
    <location>
        <begin position="151"/>
        <end position="163"/>
    </location>
</feature>
<keyword evidence="1 2" id="KW-0728">SH3 domain</keyword>
<dbReference type="InterPro" id="IPR001452">
    <property type="entry name" value="SH3_domain"/>
</dbReference>
<feature type="compositionally biased region" description="Polar residues" evidence="3">
    <location>
        <begin position="343"/>
        <end position="353"/>
    </location>
</feature>
<feature type="region of interest" description="Disordered" evidence="3">
    <location>
        <begin position="828"/>
        <end position="1103"/>
    </location>
</feature>
<name>A0AAF0JK24_9BASI</name>
<feature type="compositionally biased region" description="Polar residues" evidence="3">
    <location>
        <begin position="234"/>
        <end position="261"/>
    </location>
</feature>
<feature type="compositionally biased region" description="Polar residues" evidence="3">
    <location>
        <begin position="951"/>
        <end position="964"/>
    </location>
</feature>
<feature type="compositionally biased region" description="Low complexity" evidence="3">
    <location>
        <begin position="362"/>
        <end position="376"/>
    </location>
</feature>
<dbReference type="PROSITE" id="PS50002">
    <property type="entry name" value="SH3"/>
    <property type="match status" value="1"/>
</dbReference>
<feature type="compositionally biased region" description="Polar residues" evidence="3">
    <location>
        <begin position="455"/>
        <end position="464"/>
    </location>
</feature>
<feature type="compositionally biased region" description="Polar residues" evidence="3">
    <location>
        <begin position="479"/>
        <end position="499"/>
    </location>
</feature>
<dbReference type="AlphaFoldDB" id="A0AAF0JK24"/>
<feature type="domain" description="SH3" evidence="4">
    <location>
        <begin position="2"/>
        <end position="75"/>
    </location>
</feature>
<feature type="compositionally biased region" description="Low complexity" evidence="3">
    <location>
        <begin position="137"/>
        <end position="148"/>
    </location>
</feature>
<feature type="compositionally biased region" description="Polar residues" evidence="3">
    <location>
        <begin position="269"/>
        <end position="282"/>
    </location>
</feature>
<evidence type="ECO:0000313" key="5">
    <source>
        <dbReference type="EMBL" id="WFD43051.1"/>
    </source>
</evidence>
<feature type="compositionally biased region" description="Polar residues" evidence="3">
    <location>
        <begin position="99"/>
        <end position="119"/>
    </location>
</feature>
<feature type="compositionally biased region" description="Polar residues" evidence="3">
    <location>
        <begin position="797"/>
        <end position="811"/>
    </location>
</feature>
<feature type="compositionally biased region" description="Basic and acidic residues" evidence="3">
    <location>
        <begin position="381"/>
        <end position="395"/>
    </location>
</feature>
<evidence type="ECO:0000313" key="6">
    <source>
        <dbReference type="Proteomes" id="UP001214628"/>
    </source>
</evidence>
<feature type="compositionally biased region" description="Low complexity" evidence="3">
    <location>
        <begin position="431"/>
        <end position="440"/>
    </location>
</feature>
<dbReference type="InterPro" id="IPR036028">
    <property type="entry name" value="SH3-like_dom_sf"/>
</dbReference>
<feature type="region of interest" description="Disordered" evidence="3">
    <location>
        <begin position="793"/>
        <end position="816"/>
    </location>
</feature>
<dbReference type="Proteomes" id="UP001214628">
    <property type="component" value="Chromosome 2"/>
</dbReference>
<evidence type="ECO:0000256" key="3">
    <source>
        <dbReference type="SAM" id="MobiDB-lite"/>
    </source>
</evidence>